<organism evidence="2 3">
    <name type="scientific">Vibrio agarivorans</name>
    <dbReference type="NCBI Taxonomy" id="153622"/>
    <lineage>
        <taxon>Bacteria</taxon>
        <taxon>Pseudomonadati</taxon>
        <taxon>Pseudomonadota</taxon>
        <taxon>Gammaproteobacteria</taxon>
        <taxon>Vibrionales</taxon>
        <taxon>Vibrionaceae</taxon>
        <taxon>Vibrio</taxon>
    </lineage>
</organism>
<protein>
    <submittedName>
        <fullName evidence="2">Nitrous oxide-stimulated promoter family protein</fullName>
    </submittedName>
</protein>
<dbReference type="NCBIfam" id="NF007714">
    <property type="entry name" value="PRK10410.1-2"/>
    <property type="match status" value="1"/>
</dbReference>
<keyword evidence="3" id="KW-1185">Reference proteome</keyword>
<dbReference type="EMBL" id="JAUEOZ010000001">
    <property type="protein sequence ID" value="MDN2480862.1"/>
    <property type="molecule type" value="Genomic_DNA"/>
</dbReference>
<sequence length="131" mass="14933">MKKPPASQLLTGSLETEFLTVSHMVYLYCQKHHQGTAICEQCQALLNYAEVRLDRCPYGESKPACNQCPISCYKPEQKAEMKAVMRYAGPRMLLHHPILAIRHLVKERKAFPKKPPVGVSNRAKRKSKIKN</sequence>
<comment type="caution">
    <text evidence="2">The sequence shown here is derived from an EMBL/GenBank/DDBJ whole genome shotgun (WGS) entry which is preliminary data.</text>
</comment>
<evidence type="ECO:0000313" key="2">
    <source>
        <dbReference type="EMBL" id="MDN2480862.1"/>
    </source>
</evidence>
<dbReference type="Pfam" id="PF11756">
    <property type="entry name" value="YgbA_NO"/>
    <property type="match status" value="1"/>
</dbReference>
<dbReference type="NCBIfam" id="NF007715">
    <property type="entry name" value="PRK10410.1-3"/>
    <property type="match status" value="1"/>
</dbReference>
<feature type="compositionally biased region" description="Basic residues" evidence="1">
    <location>
        <begin position="122"/>
        <end position="131"/>
    </location>
</feature>
<feature type="region of interest" description="Disordered" evidence="1">
    <location>
        <begin position="112"/>
        <end position="131"/>
    </location>
</feature>
<dbReference type="InterPro" id="IPR020483">
    <property type="entry name" value="Uncharacterised_YgbA"/>
</dbReference>
<evidence type="ECO:0000256" key="1">
    <source>
        <dbReference type="SAM" id="MobiDB-lite"/>
    </source>
</evidence>
<gene>
    <name evidence="2" type="ORF">QWJ08_05600</name>
</gene>
<proteinExistence type="predicted"/>
<dbReference type="Proteomes" id="UP001169719">
    <property type="component" value="Unassembled WGS sequence"/>
</dbReference>
<name>A0ABT7XYJ9_9VIBR</name>
<dbReference type="RefSeq" id="WP_289961022.1">
    <property type="nucleotide sequence ID" value="NZ_JAUEOZ010000001.1"/>
</dbReference>
<accession>A0ABT7XYJ9</accession>
<reference evidence="2" key="1">
    <citation type="submission" date="2024-05" db="EMBL/GenBank/DDBJ databases">
        <title>Genome Sequences of Four Agar- Degrading Marine Bacteria.</title>
        <authorList>
            <person name="Phillips E.K."/>
            <person name="Shaffer J.C."/>
            <person name="Henson M.W."/>
            <person name="Temperton B."/>
            <person name="Thrash C.J."/>
            <person name="Martin M.O."/>
        </authorList>
    </citation>
    <scope>NUCLEOTIDE SEQUENCE</scope>
    <source>
        <strain evidence="2">EKP203</strain>
    </source>
</reference>
<evidence type="ECO:0000313" key="3">
    <source>
        <dbReference type="Proteomes" id="UP001169719"/>
    </source>
</evidence>